<accession>A0A9W8H485</accession>
<evidence type="ECO:0000256" key="7">
    <source>
        <dbReference type="SAM" id="Phobius"/>
    </source>
</evidence>
<dbReference type="CDD" id="cd00067">
    <property type="entry name" value="GAL4"/>
    <property type="match status" value="1"/>
</dbReference>
<dbReference type="InterPro" id="IPR007219">
    <property type="entry name" value="XnlR_reg_dom"/>
</dbReference>
<keyword evidence="5" id="KW-0539">Nucleus</keyword>
<keyword evidence="7" id="KW-0472">Membrane</keyword>
<evidence type="ECO:0000256" key="2">
    <source>
        <dbReference type="ARBA" id="ARBA00022723"/>
    </source>
</evidence>
<reference evidence="9" key="1">
    <citation type="submission" date="2022-07" db="EMBL/GenBank/DDBJ databases">
        <title>Phylogenomic reconstructions and comparative analyses of Kickxellomycotina fungi.</title>
        <authorList>
            <person name="Reynolds N.K."/>
            <person name="Stajich J.E."/>
            <person name="Barry K."/>
            <person name="Grigoriev I.V."/>
            <person name="Crous P."/>
            <person name="Smith M.E."/>
        </authorList>
    </citation>
    <scope>NUCLEOTIDE SEQUENCE</scope>
    <source>
        <strain evidence="9">NBRC 105414</strain>
    </source>
</reference>
<evidence type="ECO:0000259" key="8">
    <source>
        <dbReference type="PROSITE" id="PS50048"/>
    </source>
</evidence>
<feature type="domain" description="Zn(2)-C6 fungal-type" evidence="8">
    <location>
        <begin position="95"/>
        <end position="130"/>
    </location>
</feature>
<evidence type="ECO:0000256" key="3">
    <source>
        <dbReference type="ARBA" id="ARBA00023015"/>
    </source>
</evidence>
<gene>
    <name evidence="9" type="ORF">H4R18_005108</name>
</gene>
<proteinExistence type="predicted"/>
<dbReference type="PANTHER" id="PTHR47338:SF5">
    <property type="entry name" value="ZN(II)2CYS6 TRANSCRIPTION FACTOR (EUROFUNG)"/>
    <property type="match status" value="1"/>
</dbReference>
<evidence type="ECO:0000313" key="9">
    <source>
        <dbReference type="EMBL" id="KAJ2777539.1"/>
    </source>
</evidence>
<feature type="compositionally biased region" description="Basic residues" evidence="6">
    <location>
        <begin position="133"/>
        <end position="142"/>
    </location>
</feature>
<organism evidence="9 10">
    <name type="scientific">Coemansia javaensis</name>
    <dbReference type="NCBI Taxonomy" id="2761396"/>
    <lineage>
        <taxon>Eukaryota</taxon>
        <taxon>Fungi</taxon>
        <taxon>Fungi incertae sedis</taxon>
        <taxon>Zoopagomycota</taxon>
        <taxon>Kickxellomycotina</taxon>
        <taxon>Kickxellomycetes</taxon>
        <taxon>Kickxellales</taxon>
        <taxon>Kickxellaceae</taxon>
        <taxon>Coemansia</taxon>
    </lineage>
</organism>
<keyword evidence="7" id="KW-0812">Transmembrane</keyword>
<dbReference type="InterPro" id="IPR050815">
    <property type="entry name" value="TF_fung"/>
</dbReference>
<keyword evidence="4" id="KW-0804">Transcription</keyword>
<sequence length="766" mass="85201">MDPLATHPGRRLSAPMPAYGAPPPPPPPPGWARAPHGWAPPYADAAPDHRHRPYPPLHQFHAAAYAGYAAYPQERSPPRQHSPPQLPRRARCTQACNHCHRRKARCVRNAMPDGTFRCDNCIREDIPCEWRASRRRGPKRRRQSADPSPPRAATNAAARHYVLPSLDWPQSLRAPDCAGLVGRFMATPDVELREAVLAYYAYFYGFCPILHPSSLLRKVVAGTLCPLLADSLRATTSMFVTAKLGCKINTEQLFTRLVSAITIRPEAPSVDEVCAFQLASIGVSGVRGFVCFDTLKSAVTGLLIQLNWHQLDRHESLTAANSWDEWVEAEVKRRVFWINYKVDSHHASIAGRPPSIDEDSVFVRAPCSDADWDELSRAHLAAHCCRDPASHPPGPWTTDPWPAALTTTADHNDGGDDDDDDDDDDRDDTGGEDRIPCRVLALSVQEELSRTFRQITPYEGFMARISTLQRDAKAAWVQRCRQAAGGRPAEPVPLLGDSAQFRQYDAELREWKAAQVRASDLRDPGLAPWDASFFGTVRQRIFLVRVRYYCLNIYAPAVTILLHSSNRRSFCIEAQQQALGAAAIATSVPPDNNNAPPSPESGSASSRQGSEEAEEQAITRILNQSFGPLWCQGLIARDIEPASWDLSVACAHELADCLRANSDIPLEFVDMVIPLFFFVGITVLLRQYRKCKAVLRDDQGASLLGDAERREWDAELQRCLRDAHVQLQAIRDMGTVWRVEGLARLLANMHIDEVEKAAEQLSSICI</sequence>
<dbReference type="GO" id="GO:0000981">
    <property type="term" value="F:DNA-binding transcription factor activity, RNA polymerase II-specific"/>
    <property type="evidence" value="ECO:0007669"/>
    <property type="project" value="InterPro"/>
</dbReference>
<dbReference type="Proteomes" id="UP001140217">
    <property type="component" value="Unassembled WGS sequence"/>
</dbReference>
<dbReference type="InterPro" id="IPR036864">
    <property type="entry name" value="Zn2-C6_fun-type_DNA-bd_sf"/>
</dbReference>
<dbReference type="GO" id="GO:0005634">
    <property type="term" value="C:nucleus"/>
    <property type="evidence" value="ECO:0007669"/>
    <property type="project" value="UniProtKB-SubCell"/>
</dbReference>
<feature type="compositionally biased region" description="Pro residues" evidence="6">
    <location>
        <begin position="20"/>
        <end position="30"/>
    </location>
</feature>
<evidence type="ECO:0000313" key="10">
    <source>
        <dbReference type="Proteomes" id="UP001140217"/>
    </source>
</evidence>
<comment type="caution">
    <text evidence="9">The sequence shown here is derived from an EMBL/GenBank/DDBJ whole genome shotgun (WGS) entry which is preliminary data.</text>
</comment>
<dbReference type="AlphaFoldDB" id="A0A9W8H485"/>
<keyword evidence="2" id="KW-0479">Metal-binding</keyword>
<keyword evidence="10" id="KW-1185">Reference proteome</keyword>
<feature type="region of interest" description="Disordered" evidence="6">
    <location>
        <begin position="586"/>
        <end position="610"/>
    </location>
</feature>
<dbReference type="GO" id="GO:0003677">
    <property type="term" value="F:DNA binding"/>
    <property type="evidence" value="ECO:0007669"/>
    <property type="project" value="InterPro"/>
</dbReference>
<dbReference type="OrthoDB" id="2123952at2759"/>
<dbReference type="GO" id="GO:0006351">
    <property type="term" value="P:DNA-templated transcription"/>
    <property type="evidence" value="ECO:0007669"/>
    <property type="project" value="InterPro"/>
</dbReference>
<dbReference type="InterPro" id="IPR001138">
    <property type="entry name" value="Zn2Cys6_DnaBD"/>
</dbReference>
<dbReference type="GO" id="GO:0008270">
    <property type="term" value="F:zinc ion binding"/>
    <property type="evidence" value="ECO:0007669"/>
    <property type="project" value="InterPro"/>
</dbReference>
<dbReference type="CDD" id="cd12148">
    <property type="entry name" value="fungal_TF_MHR"/>
    <property type="match status" value="1"/>
</dbReference>
<feature type="region of interest" description="Disordered" evidence="6">
    <location>
        <begin position="1"/>
        <end position="55"/>
    </location>
</feature>
<name>A0A9W8H485_9FUNG</name>
<feature type="region of interest" description="Disordered" evidence="6">
    <location>
        <begin position="391"/>
        <end position="434"/>
    </location>
</feature>
<feature type="compositionally biased region" description="Low complexity" evidence="6">
    <location>
        <begin position="31"/>
        <end position="41"/>
    </location>
</feature>
<dbReference type="SUPFAM" id="SSF57701">
    <property type="entry name" value="Zn2/Cys6 DNA-binding domain"/>
    <property type="match status" value="1"/>
</dbReference>
<dbReference type="PROSITE" id="PS00463">
    <property type="entry name" value="ZN2_CY6_FUNGAL_1"/>
    <property type="match status" value="1"/>
</dbReference>
<evidence type="ECO:0000256" key="5">
    <source>
        <dbReference type="ARBA" id="ARBA00023242"/>
    </source>
</evidence>
<dbReference type="Gene3D" id="4.10.240.10">
    <property type="entry name" value="Zn(2)-C6 fungal-type DNA-binding domain"/>
    <property type="match status" value="1"/>
</dbReference>
<dbReference type="EMBL" id="JANBUL010000284">
    <property type="protein sequence ID" value="KAJ2777539.1"/>
    <property type="molecule type" value="Genomic_DNA"/>
</dbReference>
<keyword evidence="3" id="KW-0805">Transcription regulation</keyword>
<feature type="compositionally biased region" description="Acidic residues" evidence="6">
    <location>
        <begin position="415"/>
        <end position="427"/>
    </location>
</feature>
<dbReference type="Pfam" id="PF04082">
    <property type="entry name" value="Fungal_trans"/>
    <property type="match status" value="1"/>
</dbReference>
<feature type="region of interest" description="Disordered" evidence="6">
    <location>
        <begin position="133"/>
        <end position="154"/>
    </location>
</feature>
<protein>
    <recommendedName>
        <fullName evidence="8">Zn(2)-C6 fungal-type domain-containing protein</fullName>
    </recommendedName>
</protein>
<evidence type="ECO:0000256" key="1">
    <source>
        <dbReference type="ARBA" id="ARBA00004123"/>
    </source>
</evidence>
<comment type="subcellular location">
    <subcellularLocation>
        <location evidence="1">Nucleus</location>
    </subcellularLocation>
</comment>
<feature type="transmembrane region" description="Helical" evidence="7">
    <location>
        <begin position="668"/>
        <end position="686"/>
    </location>
</feature>
<evidence type="ECO:0000256" key="4">
    <source>
        <dbReference type="ARBA" id="ARBA00023163"/>
    </source>
</evidence>
<dbReference type="PANTHER" id="PTHR47338">
    <property type="entry name" value="ZN(II)2CYS6 TRANSCRIPTION FACTOR (EUROFUNG)-RELATED"/>
    <property type="match status" value="1"/>
</dbReference>
<keyword evidence="7" id="KW-1133">Transmembrane helix</keyword>
<dbReference type="PROSITE" id="PS50048">
    <property type="entry name" value="ZN2_CY6_FUNGAL_2"/>
    <property type="match status" value="1"/>
</dbReference>
<evidence type="ECO:0000256" key="6">
    <source>
        <dbReference type="SAM" id="MobiDB-lite"/>
    </source>
</evidence>